<comment type="caution">
    <text evidence="4">The sequence shown here is derived from an EMBL/GenBank/DDBJ whole genome shotgun (WGS) entry which is preliminary data.</text>
</comment>
<dbReference type="InterPro" id="IPR020472">
    <property type="entry name" value="WD40_PAC1"/>
</dbReference>
<dbReference type="Proteomes" id="UP000253551">
    <property type="component" value="Unassembled WGS sequence"/>
</dbReference>
<dbReference type="EMBL" id="PJQM01007403">
    <property type="protein sequence ID" value="RCH78234.1"/>
    <property type="molecule type" value="Genomic_DNA"/>
</dbReference>
<dbReference type="InterPro" id="IPR001680">
    <property type="entry name" value="WD40_rpt"/>
</dbReference>
<dbReference type="Gene3D" id="2.130.10.10">
    <property type="entry name" value="YVTN repeat-like/Quinoprotein amine dehydrogenase"/>
    <property type="match status" value="1"/>
</dbReference>
<dbReference type="InterPro" id="IPR036322">
    <property type="entry name" value="WD40_repeat_dom_sf"/>
</dbReference>
<dbReference type="OrthoDB" id="427795at2759"/>
<dbReference type="Pfam" id="PF00400">
    <property type="entry name" value="WD40"/>
    <property type="match status" value="1"/>
</dbReference>
<dbReference type="InterPro" id="IPR019775">
    <property type="entry name" value="WD40_repeat_CS"/>
</dbReference>
<feature type="non-terminal residue" evidence="4">
    <location>
        <position position="1"/>
    </location>
</feature>
<dbReference type="AlphaFoldDB" id="A0A367IKM4"/>
<proteinExistence type="predicted"/>
<dbReference type="PRINTS" id="PR00320">
    <property type="entry name" value="GPROTEINBRPT"/>
</dbReference>
<gene>
    <name evidence="4" type="ORF">CU098_006500</name>
</gene>
<protein>
    <submittedName>
        <fullName evidence="4">Uncharacterized protein</fullName>
    </submittedName>
</protein>
<evidence type="ECO:0000256" key="3">
    <source>
        <dbReference type="PROSITE-ProRule" id="PRU00221"/>
    </source>
</evidence>
<keyword evidence="1 3" id="KW-0853">WD repeat</keyword>
<evidence type="ECO:0000256" key="2">
    <source>
        <dbReference type="ARBA" id="ARBA00022737"/>
    </source>
</evidence>
<dbReference type="SUPFAM" id="SSF50978">
    <property type="entry name" value="WD40 repeat-like"/>
    <property type="match status" value="1"/>
</dbReference>
<sequence length="171" mass="18898">SAIRCGTITGQSRQLATGDFEGHLQIWDIQRFDIPLVSFKAHDSIINAIDSYNQAKEPQELVTASRDGTVKVWDVRQPEKAVLTITSKETQKDIWAVAFGQFNGHKLVAVGYEDGNLKLFDVDGSQYIWQTNVKDGICSIDFNHEKLLVSTLSGACLIDIKTGNATEIIVS</sequence>
<keyword evidence="5" id="KW-1185">Reference proteome</keyword>
<dbReference type="SMART" id="SM00320">
    <property type="entry name" value="WD40"/>
    <property type="match status" value="2"/>
</dbReference>
<dbReference type="STRING" id="4846.A0A367IKM4"/>
<name>A0A367IKM4_RHIST</name>
<evidence type="ECO:0000313" key="5">
    <source>
        <dbReference type="Proteomes" id="UP000253551"/>
    </source>
</evidence>
<dbReference type="InterPro" id="IPR015943">
    <property type="entry name" value="WD40/YVTN_repeat-like_dom_sf"/>
</dbReference>
<evidence type="ECO:0000256" key="1">
    <source>
        <dbReference type="ARBA" id="ARBA00022574"/>
    </source>
</evidence>
<dbReference type="PROSITE" id="PS00678">
    <property type="entry name" value="WD_REPEATS_1"/>
    <property type="match status" value="1"/>
</dbReference>
<keyword evidence="2" id="KW-0677">Repeat</keyword>
<reference evidence="4 5" key="1">
    <citation type="journal article" date="2018" name="G3 (Bethesda)">
        <title>Phylogenetic and Phylogenomic Definition of Rhizopus Species.</title>
        <authorList>
            <person name="Gryganskyi A.P."/>
            <person name="Golan J."/>
            <person name="Dolatabadi S."/>
            <person name="Mondo S."/>
            <person name="Robb S."/>
            <person name="Idnurm A."/>
            <person name="Muszewska A."/>
            <person name="Steczkiewicz K."/>
            <person name="Masonjones S."/>
            <person name="Liao H.L."/>
            <person name="Gajdeczka M.T."/>
            <person name="Anike F."/>
            <person name="Vuek A."/>
            <person name="Anishchenko I.M."/>
            <person name="Voigt K."/>
            <person name="de Hoog G.S."/>
            <person name="Smith M.E."/>
            <person name="Heitman J."/>
            <person name="Vilgalys R."/>
            <person name="Stajich J.E."/>
        </authorList>
    </citation>
    <scope>NUCLEOTIDE SEQUENCE [LARGE SCALE GENOMIC DNA]</scope>
    <source>
        <strain evidence="4 5">LSU 92-RS-03</strain>
    </source>
</reference>
<dbReference type="PROSITE" id="PS50082">
    <property type="entry name" value="WD_REPEATS_2"/>
    <property type="match status" value="1"/>
</dbReference>
<feature type="repeat" description="WD" evidence="3">
    <location>
        <begin position="39"/>
        <end position="83"/>
    </location>
</feature>
<accession>A0A367IKM4</accession>
<organism evidence="4 5">
    <name type="scientific">Rhizopus stolonifer</name>
    <name type="common">Rhizopus nigricans</name>
    <dbReference type="NCBI Taxonomy" id="4846"/>
    <lineage>
        <taxon>Eukaryota</taxon>
        <taxon>Fungi</taxon>
        <taxon>Fungi incertae sedis</taxon>
        <taxon>Mucoromycota</taxon>
        <taxon>Mucoromycotina</taxon>
        <taxon>Mucoromycetes</taxon>
        <taxon>Mucorales</taxon>
        <taxon>Mucorineae</taxon>
        <taxon>Rhizopodaceae</taxon>
        <taxon>Rhizopus</taxon>
    </lineage>
</organism>
<dbReference type="PROSITE" id="PS50294">
    <property type="entry name" value="WD_REPEATS_REGION"/>
    <property type="match status" value="1"/>
</dbReference>
<evidence type="ECO:0000313" key="4">
    <source>
        <dbReference type="EMBL" id="RCH78234.1"/>
    </source>
</evidence>
<dbReference type="PANTHER" id="PTHR10971">
    <property type="entry name" value="MRNA EXPORT FACTOR AND BUB3"/>
    <property type="match status" value="1"/>
</dbReference>